<dbReference type="InterPro" id="IPR003010">
    <property type="entry name" value="C-N_Hydrolase"/>
</dbReference>
<dbReference type="Gene3D" id="3.60.110.10">
    <property type="entry name" value="Carbon-nitrogen hydrolase"/>
    <property type="match status" value="1"/>
</dbReference>
<evidence type="ECO:0000259" key="3">
    <source>
        <dbReference type="PROSITE" id="PS50263"/>
    </source>
</evidence>
<name>A0A9W6K1I7_9HYPH</name>
<dbReference type="PANTHER" id="PTHR43674:SF2">
    <property type="entry name" value="BETA-UREIDOPROPIONASE"/>
    <property type="match status" value="1"/>
</dbReference>
<comment type="similarity">
    <text evidence="1">Belongs to the carbon-nitrogen hydrolase superfamily. NIT1/NIT2 family.</text>
</comment>
<reference evidence="4" key="1">
    <citation type="journal article" date="2014" name="Int. J. Syst. Evol. Microbiol.">
        <title>Complete genome sequence of Corynebacterium casei LMG S-19264T (=DSM 44701T), isolated from a smear-ripened cheese.</title>
        <authorList>
            <consortium name="US DOE Joint Genome Institute (JGI-PGF)"/>
            <person name="Walter F."/>
            <person name="Albersmeier A."/>
            <person name="Kalinowski J."/>
            <person name="Ruckert C."/>
        </authorList>
    </citation>
    <scope>NUCLEOTIDE SEQUENCE</scope>
    <source>
        <strain evidence="4">VKM B-2789</strain>
    </source>
</reference>
<feature type="domain" description="CN hydrolase" evidence="3">
    <location>
        <begin position="1"/>
        <end position="240"/>
    </location>
</feature>
<sequence>MRLAMLQTAGDRHGNPAANLDRLGAAASQAAASGADLLLAPEMFLSGYNIGRAALQARAEAPDGPAARHAAILARRHGIALCYGYPERGPDGEIYNAARLVDRTGAVRLTYRKTHLYGSLDRDMFAAGDGLGAIAEIAGLKMGLLICYDIEFPEAARALALAGADLILVPTANMKPFVGVSNVVVPARAFENLLYVAYANRVGREGELDYLGMSCVGEPTGRHLVLAGEEDGLIFADLDPAALAAARTANGHLADRRPELYGPLVAD</sequence>
<dbReference type="Proteomes" id="UP001143330">
    <property type="component" value="Unassembled WGS sequence"/>
</dbReference>
<evidence type="ECO:0000313" key="4">
    <source>
        <dbReference type="EMBL" id="GLK86279.1"/>
    </source>
</evidence>
<comment type="caution">
    <text evidence="4">The sequence shown here is derived from an EMBL/GenBank/DDBJ whole genome shotgun (WGS) entry which is preliminary data.</text>
</comment>
<dbReference type="EMBL" id="BSFM01000017">
    <property type="protein sequence ID" value="GLK86279.1"/>
    <property type="molecule type" value="Genomic_DNA"/>
</dbReference>
<organism evidence="4 5">
    <name type="scientific">Ancylobacter defluvii</name>
    <dbReference type="NCBI Taxonomy" id="1282440"/>
    <lineage>
        <taxon>Bacteria</taxon>
        <taxon>Pseudomonadati</taxon>
        <taxon>Pseudomonadota</taxon>
        <taxon>Alphaproteobacteria</taxon>
        <taxon>Hyphomicrobiales</taxon>
        <taxon>Xanthobacteraceae</taxon>
        <taxon>Ancylobacter</taxon>
    </lineage>
</organism>
<dbReference type="AlphaFoldDB" id="A0A9W6K1I7"/>
<dbReference type="GO" id="GO:0033388">
    <property type="term" value="P:putrescine biosynthetic process from arginine"/>
    <property type="evidence" value="ECO:0007669"/>
    <property type="project" value="TreeGrafter"/>
</dbReference>
<dbReference type="GO" id="GO:0050126">
    <property type="term" value="F:N-carbamoylputrescine amidase activity"/>
    <property type="evidence" value="ECO:0007669"/>
    <property type="project" value="TreeGrafter"/>
</dbReference>
<dbReference type="InterPro" id="IPR001110">
    <property type="entry name" value="UPF0012_CS"/>
</dbReference>
<proteinExistence type="inferred from homology"/>
<dbReference type="RefSeq" id="WP_213360869.1">
    <property type="nucleotide sequence ID" value="NZ_BSFM01000017.1"/>
</dbReference>
<dbReference type="PROSITE" id="PS01227">
    <property type="entry name" value="UPF0012"/>
    <property type="match status" value="1"/>
</dbReference>
<dbReference type="PROSITE" id="PS50263">
    <property type="entry name" value="CN_HYDROLASE"/>
    <property type="match status" value="1"/>
</dbReference>
<gene>
    <name evidence="4" type="ORF">GCM10017653_43490</name>
</gene>
<evidence type="ECO:0000256" key="2">
    <source>
        <dbReference type="ARBA" id="ARBA00022801"/>
    </source>
</evidence>
<dbReference type="Pfam" id="PF00795">
    <property type="entry name" value="CN_hydrolase"/>
    <property type="match status" value="1"/>
</dbReference>
<dbReference type="InterPro" id="IPR050345">
    <property type="entry name" value="Aliph_Amidase/BUP"/>
</dbReference>
<evidence type="ECO:0000313" key="5">
    <source>
        <dbReference type="Proteomes" id="UP001143330"/>
    </source>
</evidence>
<reference evidence="4" key="2">
    <citation type="submission" date="2023-01" db="EMBL/GenBank/DDBJ databases">
        <authorList>
            <person name="Sun Q."/>
            <person name="Evtushenko L."/>
        </authorList>
    </citation>
    <scope>NUCLEOTIDE SEQUENCE</scope>
    <source>
        <strain evidence="4">VKM B-2789</strain>
    </source>
</reference>
<protein>
    <submittedName>
        <fullName evidence="4">Carbon-nitrogen hydrolase</fullName>
    </submittedName>
</protein>
<dbReference type="PANTHER" id="PTHR43674">
    <property type="entry name" value="NITRILASE C965.09-RELATED"/>
    <property type="match status" value="1"/>
</dbReference>
<keyword evidence="2 4" id="KW-0378">Hydrolase</keyword>
<accession>A0A9W6K1I7</accession>
<dbReference type="SUPFAM" id="SSF56317">
    <property type="entry name" value="Carbon-nitrogen hydrolase"/>
    <property type="match status" value="1"/>
</dbReference>
<keyword evidence="5" id="KW-1185">Reference proteome</keyword>
<dbReference type="InterPro" id="IPR036526">
    <property type="entry name" value="C-N_Hydrolase_sf"/>
</dbReference>
<evidence type="ECO:0000256" key="1">
    <source>
        <dbReference type="ARBA" id="ARBA00010613"/>
    </source>
</evidence>